<accession>A0A6N7PQR8</accession>
<dbReference type="AlphaFoldDB" id="A0A6N7PQR8"/>
<reference evidence="5 6" key="1">
    <citation type="submission" date="2019-10" db="EMBL/GenBank/DDBJ databases">
        <title>A soil myxobacterium in the family Polyangiaceae.</title>
        <authorList>
            <person name="Li Y."/>
            <person name="Wang J."/>
        </authorList>
    </citation>
    <scope>NUCLEOTIDE SEQUENCE [LARGE SCALE GENOMIC DNA]</scope>
    <source>
        <strain evidence="5 6">DSM 14734</strain>
    </source>
</reference>
<proteinExistence type="inferred from homology"/>
<dbReference type="OrthoDB" id="9801795at2"/>
<dbReference type="EMBL" id="WJIE01000001">
    <property type="protein sequence ID" value="MRG91191.1"/>
    <property type="molecule type" value="Genomic_DNA"/>
</dbReference>
<evidence type="ECO:0000256" key="1">
    <source>
        <dbReference type="ARBA" id="ARBA00009632"/>
    </source>
</evidence>
<dbReference type="GO" id="GO:0008775">
    <property type="term" value="F:acetate CoA-transferase activity"/>
    <property type="evidence" value="ECO:0007669"/>
    <property type="project" value="InterPro"/>
</dbReference>
<dbReference type="InterPro" id="IPR037171">
    <property type="entry name" value="NagB/RpiA_transferase-like"/>
</dbReference>
<dbReference type="Proteomes" id="UP000440224">
    <property type="component" value="Unassembled WGS sequence"/>
</dbReference>
<evidence type="ECO:0000313" key="5">
    <source>
        <dbReference type="EMBL" id="MRG91191.1"/>
    </source>
</evidence>
<gene>
    <name evidence="5" type="ORF">GF068_04540</name>
</gene>
<dbReference type="SUPFAM" id="SSF100950">
    <property type="entry name" value="NagB/RpiA/CoA transferase-like"/>
    <property type="match status" value="2"/>
</dbReference>
<dbReference type="Gene3D" id="3.30.750.70">
    <property type="entry name" value="4-hydroxybutyrate coenzyme like domains"/>
    <property type="match status" value="1"/>
</dbReference>
<comment type="caution">
    <text evidence="5">The sequence shown here is derived from an EMBL/GenBank/DDBJ whole genome shotgun (WGS) entry which is preliminary data.</text>
</comment>
<dbReference type="Pfam" id="PF02550">
    <property type="entry name" value="AcetylCoA_hydro"/>
    <property type="match status" value="1"/>
</dbReference>
<dbReference type="PANTHER" id="PTHR21432:SF20">
    <property type="entry name" value="ACETYL-COA HYDROLASE"/>
    <property type="match status" value="1"/>
</dbReference>
<protein>
    <submittedName>
        <fullName evidence="5">4-hydroxybutyrate CoA-transferase</fullName>
    </submittedName>
</protein>
<keyword evidence="6" id="KW-1185">Reference proteome</keyword>
<dbReference type="Pfam" id="PF13336">
    <property type="entry name" value="AcetylCoA_hyd_C"/>
    <property type="match status" value="1"/>
</dbReference>
<dbReference type="PANTHER" id="PTHR21432">
    <property type="entry name" value="ACETYL-COA HYDROLASE-RELATED"/>
    <property type="match status" value="1"/>
</dbReference>
<feature type="domain" description="Acetyl-CoA hydrolase/transferase N-terminal" evidence="3">
    <location>
        <begin position="28"/>
        <end position="189"/>
    </location>
</feature>
<evidence type="ECO:0000259" key="4">
    <source>
        <dbReference type="Pfam" id="PF13336"/>
    </source>
</evidence>
<comment type="similarity">
    <text evidence="1">Belongs to the acetyl-CoA hydrolase/transferase family.</text>
</comment>
<organism evidence="5 6">
    <name type="scientific">Polyangium spumosum</name>
    <dbReference type="NCBI Taxonomy" id="889282"/>
    <lineage>
        <taxon>Bacteria</taxon>
        <taxon>Pseudomonadati</taxon>
        <taxon>Myxococcota</taxon>
        <taxon>Polyangia</taxon>
        <taxon>Polyangiales</taxon>
        <taxon>Polyangiaceae</taxon>
        <taxon>Polyangium</taxon>
    </lineage>
</organism>
<dbReference type="GO" id="GO:0006083">
    <property type="term" value="P:acetate metabolic process"/>
    <property type="evidence" value="ECO:0007669"/>
    <property type="project" value="InterPro"/>
</dbReference>
<dbReference type="Gene3D" id="3.40.1080.10">
    <property type="entry name" value="Glutaconate Coenzyme A-transferase"/>
    <property type="match status" value="1"/>
</dbReference>
<dbReference type="InterPro" id="IPR038460">
    <property type="entry name" value="AcetylCoA_hyd_C_sf"/>
</dbReference>
<dbReference type="Gene3D" id="3.40.1080.20">
    <property type="entry name" value="Acetyl-CoA hydrolase/transferase C-terminal domain"/>
    <property type="match status" value="1"/>
</dbReference>
<evidence type="ECO:0000313" key="6">
    <source>
        <dbReference type="Proteomes" id="UP000440224"/>
    </source>
</evidence>
<feature type="domain" description="Acetyl-CoA hydrolase/transferase C-terminal" evidence="4">
    <location>
        <begin position="277"/>
        <end position="430"/>
    </location>
</feature>
<dbReference type="InterPro" id="IPR003702">
    <property type="entry name" value="ActCoA_hydro_N"/>
</dbReference>
<dbReference type="InterPro" id="IPR046433">
    <property type="entry name" value="ActCoA_hydro"/>
</dbReference>
<evidence type="ECO:0000259" key="3">
    <source>
        <dbReference type="Pfam" id="PF02550"/>
    </source>
</evidence>
<name>A0A6N7PQR8_9BACT</name>
<sequence length="441" mass="47778">MTLHSNDWRERFADKITTAEGAVRVIPKGRRILIGSGAAEPARLVEAMTEHGTHLEGNEIVHLLTLGPAPYVKPGLEKRFRHTAFFIGANVRDAVAEGRADFMPVFLSEIPSLICSGRVKIDVALVQVSPPDEHGYVSLGVSVDIVRAAIDTADLVLAEVNPRMPRTHGDSFLHVDRIAHLVPVDDELPERGVEPLDDVDRAIGRHVASLVPDGATLQLGIGKIPDASLMALEGHHDLGIHSEMFSDGVMHLVQKGVITCRKKTLLPGKIVTSFVMGSRALYEWVHENPFVEMRGSAFTNDPFVIARNDDMVAINAALAIDLTGQVAADTLGGRFFSGIGGQVDFIRGAARSRRGKPIIAMRSTAKKGTISRIAATLEAGAGIVTSRGDVHYVVTEHGIADLWGKNIRQRAQALIDIAHPDHRAELLAAAKQRRYVFIDPA</sequence>
<dbReference type="InterPro" id="IPR026888">
    <property type="entry name" value="AcetylCoA_hyd_C"/>
</dbReference>
<dbReference type="RefSeq" id="WP_153818373.1">
    <property type="nucleotide sequence ID" value="NZ_WJIE01000001.1"/>
</dbReference>
<keyword evidence="2 5" id="KW-0808">Transferase</keyword>
<evidence type="ECO:0000256" key="2">
    <source>
        <dbReference type="ARBA" id="ARBA00022679"/>
    </source>
</evidence>